<dbReference type="Proteomes" id="UP000610966">
    <property type="component" value="Unassembled WGS sequence"/>
</dbReference>
<organism evidence="1 2">
    <name type="scientific">Sphaerimonospora thailandensis</name>
    <dbReference type="NCBI Taxonomy" id="795644"/>
    <lineage>
        <taxon>Bacteria</taxon>
        <taxon>Bacillati</taxon>
        <taxon>Actinomycetota</taxon>
        <taxon>Actinomycetes</taxon>
        <taxon>Streptosporangiales</taxon>
        <taxon>Streptosporangiaceae</taxon>
        <taxon>Sphaerimonospora</taxon>
    </lineage>
</organism>
<keyword evidence="2" id="KW-1185">Reference proteome</keyword>
<dbReference type="AlphaFoldDB" id="A0A8J3R8E9"/>
<sequence length="142" mass="14958">MSDHTPTPLILDTTVLHELARGEVGTIGLIQGYDADGQPMVVSALAITATLIEARNEEAADAMHGLAAMEHVMVAALKDAEQAENLALVAVATGLDVCEAHTAAIADVSICPILTFDAGRWNEASRSLDNHLFTIEVTDPDL</sequence>
<comment type="caution">
    <text evidence="1">The sequence shown here is derived from an EMBL/GenBank/DDBJ whole genome shotgun (WGS) entry which is preliminary data.</text>
</comment>
<evidence type="ECO:0000313" key="2">
    <source>
        <dbReference type="Proteomes" id="UP000610966"/>
    </source>
</evidence>
<gene>
    <name evidence="1" type="ORF">Mth01_20180</name>
</gene>
<dbReference type="EMBL" id="BOOG01000017">
    <property type="protein sequence ID" value="GIH69765.1"/>
    <property type="molecule type" value="Genomic_DNA"/>
</dbReference>
<accession>A0A8J3R8E9</accession>
<evidence type="ECO:0000313" key="1">
    <source>
        <dbReference type="EMBL" id="GIH69765.1"/>
    </source>
</evidence>
<proteinExistence type="predicted"/>
<dbReference type="RefSeq" id="WP_239089522.1">
    <property type="nucleotide sequence ID" value="NZ_BOOG01000017.1"/>
</dbReference>
<reference evidence="1" key="1">
    <citation type="submission" date="2021-01" db="EMBL/GenBank/DDBJ databases">
        <title>Whole genome shotgun sequence of Sphaerimonospora thailandensis NBRC 107569.</title>
        <authorList>
            <person name="Komaki H."/>
            <person name="Tamura T."/>
        </authorList>
    </citation>
    <scope>NUCLEOTIDE SEQUENCE</scope>
    <source>
        <strain evidence="1">NBRC 107569</strain>
    </source>
</reference>
<name>A0A8J3R8E9_9ACTN</name>
<protein>
    <submittedName>
        <fullName evidence="1">Uncharacterized protein</fullName>
    </submittedName>
</protein>